<evidence type="ECO:0000313" key="1">
    <source>
        <dbReference type="EMBL" id="TVU32921.1"/>
    </source>
</evidence>
<protein>
    <submittedName>
        <fullName evidence="1">Uncharacterized protein</fullName>
    </submittedName>
</protein>
<evidence type="ECO:0000313" key="2">
    <source>
        <dbReference type="Proteomes" id="UP000324897"/>
    </source>
</evidence>
<sequence length="84" mass="9178">MLSQFTASFVVSVCDVEPGSVDATSPSEGGLGGRVSVRAQELRLSLNYPKIIWTIADLDMIIWTIADLDMIHSIIICIRAKNNI</sequence>
<reference evidence="1 2" key="1">
    <citation type="journal article" date="2019" name="Sci. Rep.">
        <title>A high-quality genome of Eragrostis curvula grass provides insights into Poaceae evolution and supports new strategies to enhance forage quality.</title>
        <authorList>
            <person name="Carballo J."/>
            <person name="Santos B.A.C.M."/>
            <person name="Zappacosta D."/>
            <person name="Garbus I."/>
            <person name="Selva J.P."/>
            <person name="Gallo C.A."/>
            <person name="Diaz A."/>
            <person name="Albertini E."/>
            <person name="Caccamo M."/>
            <person name="Echenique V."/>
        </authorList>
    </citation>
    <scope>NUCLEOTIDE SEQUENCE [LARGE SCALE GENOMIC DNA]</scope>
    <source>
        <strain evidence="2">cv. Victoria</strain>
        <tissue evidence="1">Leaf</tissue>
    </source>
</reference>
<comment type="caution">
    <text evidence="1">The sequence shown here is derived from an EMBL/GenBank/DDBJ whole genome shotgun (WGS) entry which is preliminary data.</text>
</comment>
<organism evidence="1 2">
    <name type="scientific">Eragrostis curvula</name>
    <name type="common">weeping love grass</name>
    <dbReference type="NCBI Taxonomy" id="38414"/>
    <lineage>
        <taxon>Eukaryota</taxon>
        <taxon>Viridiplantae</taxon>
        <taxon>Streptophyta</taxon>
        <taxon>Embryophyta</taxon>
        <taxon>Tracheophyta</taxon>
        <taxon>Spermatophyta</taxon>
        <taxon>Magnoliopsida</taxon>
        <taxon>Liliopsida</taxon>
        <taxon>Poales</taxon>
        <taxon>Poaceae</taxon>
        <taxon>PACMAD clade</taxon>
        <taxon>Chloridoideae</taxon>
        <taxon>Eragrostideae</taxon>
        <taxon>Eragrostidinae</taxon>
        <taxon>Eragrostis</taxon>
    </lineage>
</organism>
<keyword evidence="2" id="KW-1185">Reference proteome</keyword>
<dbReference type="AlphaFoldDB" id="A0A5J9VBQ0"/>
<gene>
    <name evidence="1" type="ORF">EJB05_24686</name>
</gene>
<accession>A0A5J9VBQ0</accession>
<name>A0A5J9VBQ0_9POAL</name>
<feature type="non-terminal residue" evidence="1">
    <location>
        <position position="1"/>
    </location>
</feature>
<dbReference type="Proteomes" id="UP000324897">
    <property type="component" value="Chromosome 1"/>
</dbReference>
<dbReference type="Gramene" id="TVU32921">
    <property type="protein sequence ID" value="TVU32921"/>
    <property type="gene ID" value="EJB05_24686"/>
</dbReference>
<proteinExistence type="predicted"/>
<dbReference type="EMBL" id="RWGY01000011">
    <property type="protein sequence ID" value="TVU32921.1"/>
    <property type="molecule type" value="Genomic_DNA"/>
</dbReference>